<dbReference type="InterPro" id="IPR051361">
    <property type="entry name" value="ThrE/Ser_Exporter"/>
</dbReference>
<feature type="domain" description="Threonine/serine exporter-like N-terminal" evidence="3">
    <location>
        <begin position="293"/>
        <end position="448"/>
    </location>
</feature>
<proteinExistence type="inferred from homology"/>
<evidence type="ECO:0000256" key="1">
    <source>
        <dbReference type="ARBA" id="ARBA00034125"/>
    </source>
</evidence>
<dbReference type="InterPro" id="IPR010619">
    <property type="entry name" value="ThrE-like_N"/>
</dbReference>
<feature type="region of interest" description="Disordered" evidence="2">
    <location>
        <begin position="1"/>
        <end position="90"/>
    </location>
</feature>
<evidence type="ECO:0000259" key="3">
    <source>
        <dbReference type="Pfam" id="PF06738"/>
    </source>
</evidence>
<feature type="compositionally biased region" description="Basic and acidic residues" evidence="2">
    <location>
        <begin position="121"/>
        <end position="142"/>
    </location>
</feature>
<dbReference type="PANTHER" id="PTHR31082:SF4">
    <property type="entry name" value="PHEROMONE-REGULATED MEMBRANE PROTEIN 10"/>
    <property type="match status" value="1"/>
</dbReference>
<dbReference type="HOGENOM" id="CLU_601332_0_0_1"/>
<sequence>MPSAGASHRSFYPSTAAGLPEPSMCSDQSTPGRPRVRFSEDLLISSPQDCSETGYKSPPNHPSPVIPQALYDPSAPHGYYPESPYGHHTRDPQFRRSIQLAEREVSRVPTQAVVEMHTDIGGRDREGSEDTLYEKGGEDPKHKYSLSSYRHPYDIPPPTHAYTGQPAVAAPPTRRAVRFNDEKGNIVRPGDRDEEHSFGDTFKSHAYAGDGSRPPQCDFKRAEAHELSSLLPFLAFLDDSDPLLTGVRKDKLRELERDEKNRVSLMSYRERRKYLQRARIEFNVTTIENRRRFLVTLVKALVKFCAPSHRMEAQLLSASRILEIECRLLQLPTTMMMCFGQDGDPTAEVHVVVRKGQLQLGSLHRVHQVYRAVVHDEISAKEGIKRLNVILTDKPLYNLPIRYALSFGLAALICPLAFGGSFVDMWVAGSGALFLCLVQTQISSRSHVIYANVYE</sequence>
<evidence type="ECO:0000313" key="4">
    <source>
        <dbReference type="EMBL" id="CCM02782.1"/>
    </source>
</evidence>
<gene>
    <name evidence="4" type="ORF">FIBRA_04891</name>
</gene>
<dbReference type="OrthoDB" id="413008at2759"/>
<feature type="region of interest" description="Disordered" evidence="2">
    <location>
        <begin position="121"/>
        <end position="144"/>
    </location>
</feature>
<protein>
    <recommendedName>
        <fullName evidence="3">Threonine/serine exporter-like N-terminal domain-containing protein</fullName>
    </recommendedName>
</protein>
<keyword evidence="5" id="KW-1185">Reference proteome</keyword>
<organism evidence="4 5">
    <name type="scientific">Fibroporia radiculosa</name>
    <dbReference type="NCBI Taxonomy" id="599839"/>
    <lineage>
        <taxon>Eukaryota</taxon>
        <taxon>Fungi</taxon>
        <taxon>Dikarya</taxon>
        <taxon>Basidiomycota</taxon>
        <taxon>Agaricomycotina</taxon>
        <taxon>Agaricomycetes</taxon>
        <taxon>Polyporales</taxon>
        <taxon>Fibroporiaceae</taxon>
        <taxon>Fibroporia</taxon>
    </lineage>
</organism>
<evidence type="ECO:0000313" key="5">
    <source>
        <dbReference type="Proteomes" id="UP000006352"/>
    </source>
</evidence>
<reference evidence="4 5" key="1">
    <citation type="journal article" date="2012" name="Appl. Environ. Microbiol.">
        <title>Short-read sequencing for genomic analysis of the brown rot fungus Fibroporia radiculosa.</title>
        <authorList>
            <person name="Tang J.D."/>
            <person name="Perkins A.D."/>
            <person name="Sonstegard T.S."/>
            <person name="Schroeder S.G."/>
            <person name="Burgess S.C."/>
            <person name="Diehl S.V."/>
        </authorList>
    </citation>
    <scope>NUCLEOTIDE SEQUENCE [LARGE SCALE GENOMIC DNA]</scope>
    <source>
        <strain evidence="4 5">TFFH 294</strain>
    </source>
</reference>
<dbReference type="GeneID" id="24097693"/>
<dbReference type="RefSeq" id="XP_012182065.1">
    <property type="nucleotide sequence ID" value="XM_012326675.1"/>
</dbReference>
<name>J4HWS7_9APHY</name>
<dbReference type="GO" id="GO:0022857">
    <property type="term" value="F:transmembrane transporter activity"/>
    <property type="evidence" value="ECO:0007669"/>
    <property type="project" value="InterPro"/>
</dbReference>
<comment type="similarity">
    <text evidence="1">Belongs to the ThrE exporter (TC 2.A.79) family.</text>
</comment>
<dbReference type="PANTHER" id="PTHR31082">
    <property type="entry name" value="PHEROMONE-REGULATED MEMBRANE PROTEIN 10"/>
    <property type="match status" value="1"/>
</dbReference>
<dbReference type="Pfam" id="PF06738">
    <property type="entry name" value="ThrE"/>
    <property type="match status" value="1"/>
</dbReference>
<evidence type="ECO:0000256" key="2">
    <source>
        <dbReference type="SAM" id="MobiDB-lite"/>
    </source>
</evidence>
<accession>J4HWS7</accession>
<dbReference type="EMBL" id="HE797092">
    <property type="protein sequence ID" value="CCM02782.1"/>
    <property type="molecule type" value="Genomic_DNA"/>
</dbReference>
<dbReference type="Proteomes" id="UP000006352">
    <property type="component" value="Unassembled WGS sequence"/>
</dbReference>
<dbReference type="InParanoid" id="J4HWS7"/>
<dbReference type="STRING" id="599839.J4HWS7"/>
<dbReference type="AlphaFoldDB" id="J4HWS7"/>